<keyword evidence="1" id="KW-0378">Hydrolase</keyword>
<evidence type="ECO:0000313" key="2">
    <source>
        <dbReference type="EMBL" id="OXT08261.1"/>
    </source>
</evidence>
<reference evidence="1 3" key="1">
    <citation type="submission" date="2016-08" db="EMBL/GenBank/DDBJ databases">
        <title>A novel genetic cassette of butanologenic Thermoanaerobacterium thermosaccharolyticum that directly convert cellulose to butanol.</title>
        <authorList>
            <person name="Li T."/>
            <person name="He J."/>
        </authorList>
    </citation>
    <scope>NUCLEOTIDE SEQUENCE [LARGE SCALE GENOMIC DNA]</scope>
    <source>
        <strain evidence="1 3">TG57</strain>
    </source>
</reference>
<evidence type="ECO:0000313" key="4">
    <source>
        <dbReference type="Proteomes" id="UP000215301"/>
    </source>
</evidence>
<dbReference type="RefSeq" id="WP_094044756.1">
    <property type="nucleotide sequence ID" value="NZ_CP016893.1"/>
</dbReference>
<dbReference type="Proteomes" id="UP000215301">
    <property type="component" value="Unassembled WGS sequence"/>
</dbReference>
<protein>
    <submittedName>
        <fullName evidence="1">Nucleoside triphosphate hydrolase</fullName>
    </submittedName>
</protein>
<evidence type="ECO:0000313" key="1">
    <source>
        <dbReference type="EMBL" id="AST57787.1"/>
    </source>
</evidence>
<dbReference type="Proteomes" id="UP000214975">
    <property type="component" value="Chromosome"/>
</dbReference>
<accession>A0A231VJX3</accession>
<proteinExistence type="predicted"/>
<organism evidence="2 4">
    <name type="scientific">Thermoanaerobacterium thermosaccharolyticum</name>
    <name type="common">Clostridium thermosaccharolyticum</name>
    <dbReference type="NCBI Taxonomy" id="1517"/>
    <lineage>
        <taxon>Bacteria</taxon>
        <taxon>Bacillati</taxon>
        <taxon>Bacillota</taxon>
        <taxon>Clostridia</taxon>
        <taxon>Thermoanaerobacterales</taxon>
        <taxon>Thermoanaerobacteraceae</taxon>
        <taxon>Thermoanaerobacterium</taxon>
    </lineage>
</organism>
<name>A0A231VJX3_THETR</name>
<dbReference type="AlphaFoldDB" id="A0A231VJX3"/>
<dbReference type="GO" id="GO:0016787">
    <property type="term" value="F:hydrolase activity"/>
    <property type="evidence" value="ECO:0007669"/>
    <property type="project" value="UniProtKB-KW"/>
</dbReference>
<gene>
    <name evidence="2" type="ORF">CE561_05720</name>
    <name evidence="1" type="ORF">Thert_01799</name>
</gene>
<reference evidence="2 4" key="2">
    <citation type="submission" date="2017-06" db="EMBL/GenBank/DDBJ databases">
        <title>Isolation and characterization of a thermophilic and butanogenic Thermoanaerobacterium thermosaccharolyticum M5 capable of efficient degradation of hemicellulose.</title>
        <authorList>
            <person name="Xin F."/>
            <person name="Jiang Y."/>
        </authorList>
    </citation>
    <scope>NUCLEOTIDE SEQUENCE [LARGE SCALE GENOMIC DNA]</scope>
    <source>
        <strain evidence="2 4">M5</strain>
    </source>
</reference>
<dbReference type="EMBL" id="CP016893">
    <property type="protein sequence ID" value="AST57787.1"/>
    <property type="molecule type" value="Genomic_DNA"/>
</dbReference>
<evidence type="ECO:0000313" key="3">
    <source>
        <dbReference type="Proteomes" id="UP000214975"/>
    </source>
</evidence>
<sequence length="242" mass="27352">MRVEAYNTYASIIYQGNKVNKRMPNFTPQYNLYAESLNDESKQLKNVYYDVSEFNPLNFLGTAYISSKAIESVQVQENSINLTPGTSVSLGDYSGQDVVLHVSDNSISMFWGSNPIGNDYSKRITDYINQMINYVVDKYGFPDMSKLTKAQVAQLWKIEKNQQDIIYKLGGPEEYDYLTKIGGAVNCLIHVANGQMPIASLSHDVYEKIKTGLDKMGIDTSRPFYVNGQKFIFSDDGVLRYA</sequence>
<dbReference type="EMBL" id="NKHD01000017">
    <property type="protein sequence ID" value="OXT08261.1"/>
    <property type="molecule type" value="Genomic_DNA"/>
</dbReference>